<evidence type="ECO:0000259" key="5">
    <source>
        <dbReference type="Pfam" id="PF04542"/>
    </source>
</evidence>
<dbReference type="NCBIfam" id="TIGR02937">
    <property type="entry name" value="sigma70-ECF"/>
    <property type="match status" value="1"/>
</dbReference>
<feature type="non-terminal residue" evidence="6">
    <location>
        <position position="173"/>
    </location>
</feature>
<name>A0ABW9QZK0_9ACTN</name>
<dbReference type="InterPro" id="IPR013325">
    <property type="entry name" value="RNA_pol_sigma_r2"/>
</dbReference>
<protein>
    <submittedName>
        <fullName evidence="6">Sigma-70 family RNA polymerase sigma factor</fullName>
    </submittedName>
</protein>
<keyword evidence="7" id="KW-1185">Reference proteome</keyword>
<dbReference type="EMBL" id="WJHE01001606">
    <property type="protein sequence ID" value="MST35309.1"/>
    <property type="molecule type" value="Genomic_DNA"/>
</dbReference>
<dbReference type="PANTHER" id="PTHR30385:SF7">
    <property type="entry name" value="RNA POLYMERASE SIGMA FACTOR FLIA"/>
    <property type="match status" value="1"/>
</dbReference>
<dbReference type="InterPro" id="IPR007627">
    <property type="entry name" value="RNA_pol_sigma70_r2"/>
</dbReference>
<dbReference type="Gene3D" id="1.10.1740.10">
    <property type="match status" value="1"/>
</dbReference>
<evidence type="ECO:0000313" key="6">
    <source>
        <dbReference type="EMBL" id="MST35309.1"/>
    </source>
</evidence>
<evidence type="ECO:0000256" key="4">
    <source>
        <dbReference type="ARBA" id="ARBA00023163"/>
    </source>
</evidence>
<keyword evidence="3" id="KW-0238">DNA-binding</keyword>
<accession>A0ABW9QZK0</accession>
<dbReference type="Pfam" id="PF04542">
    <property type="entry name" value="Sigma70_r2"/>
    <property type="match status" value="1"/>
</dbReference>
<dbReference type="PANTHER" id="PTHR30385">
    <property type="entry name" value="SIGMA FACTOR F FLAGELLAR"/>
    <property type="match status" value="1"/>
</dbReference>
<comment type="caution">
    <text evidence="6">The sequence shown here is derived from an EMBL/GenBank/DDBJ whole genome shotgun (WGS) entry which is preliminary data.</text>
</comment>
<evidence type="ECO:0000313" key="7">
    <source>
        <dbReference type="Proteomes" id="UP000437736"/>
    </source>
</evidence>
<reference evidence="6 7" key="1">
    <citation type="submission" date="2019-11" db="EMBL/GenBank/DDBJ databases">
        <title>Acidiferrimicrobium australis gen. nov., sp. nov., an acidophilic and obligately heterotrophic, member of the Actinobacteria that catalyses dissimilatory oxido- reduction of iron isolated from metal-rich acidic water in Chile.</title>
        <authorList>
            <person name="Gonzalez D."/>
            <person name="Huber K."/>
            <person name="Hedrich S."/>
            <person name="Rojas-Villalobos C."/>
            <person name="Quatrini R."/>
            <person name="Dinamarca M.A."/>
            <person name="Schwarz A."/>
            <person name="Canales C."/>
            <person name="Nancucheo I."/>
        </authorList>
    </citation>
    <scope>NUCLEOTIDE SEQUENCE [LARGE SCALE GENOMIC DNA]</scope>
    <source>
        <strain evidence="6 7">USS-CCA1</strain>
    </source>
</reference>
<evidence type="ECO:0000256" key="1">
    <source>
        <dbReference type="ARBA" id="ARBA00023015"/>
    </source>
</evidence>
<dbReference type="Proteomes" id="UP000437736">
    <property type="component" value="Unassembled WGS sequence"/>
</dbReference>
<gene>
    <name evidence="6" type="ORF">GHK86_21585</name>
</gene>
<evidence type="ECO:0000256" key="2">
    <source>
        <dbReference type="ARBA" id="ARBA00023082"/>
    </source>
</evidence>
<dbReference type="Gene3D" id="1.20.140.160">
    <property type="match status" value="1"/>
</dbReference>
<keyword evidence="1" id="KW-0805">Transcription regulation</keyword>
<evidence type="ECO:0000256" key="3">
    <source>
        <dbReference type="ARBA" id="ARBA00023125"/>
    </source>
</evidence>
<proteinExistence type="predicted"/>
<dbReference type="InterPro" id="IPR013324">
    <property type="entry name" value="RNA_pol_sigma_r3/r4-like"/>
</dbReference>
<sequence length="173" mass="18203">MSTALACRPAPATPPAPRHLALVPDAGADPGPDRGSAGVAGPALDGLWEVYKATGDRTVRAQLIAGYQPLVRAVAARLSAGLPRMVDEADLVGYGTFGLIDAVERFDPGLGHAFEGYAMARIRGAIIDELRGLDWVPRSVRRKARELDRAAARLESRLGRQPTDGEVAAEAGV</sequence>
<dbReference type="SUPFAM" id="SSF88659">
    <property type="entry name" value="Sigma3 and sigma4 domains of RNA polymerase sigma factors"/>
    <property type="match status" value="1"/>
</dbReference>
<dbReference type="SUPFAM" id="SSF88946">
    <property type="entry name" value="Sigma2 domain of RNA polymerase sigma factors"/>
    <property type="match status" value="1"/>
</dbReference>
<feature type="domain" description="RNA polymerase sigma-70 region 2" evidence="5">
    <location>
        <begin position="63"/>
        <end position="135"/>
    </location>
</feature>
<keyword evidence="4" id="KW-0804">Transcription</keyword>
<organism evidence="6 7">
    <name type="scientific">Acidiferrimicrobium australe</name>
    <dbReference type="NCBI Taxonomy" id="2664430"/>
    <lineage>
        <taxon>Bacteria</taxon>
        <taxon>Bacillati</taxon>
        <taxon>Actinomycetota</taxon>
        <taxon>Acidimicrobiia</taxon>
        <taxon>Acidimicrobiales</taxon>
        <taxon>Acidimicrobiaceae</taxon>
        <taxon>Acidiferrimicrobium</taxon>
    </lineage>
</organism>
<dbReference type="InterPro" id="IPR014284">
    <property type="entry name" value="RNA_pol_sigma-70_dom"/>
</dbReference>
<keyword evidence="2" id="KW-0731">Sigma factor</keyword>